<evidence type="ECO:0000313" key="2">
    <source>
        <dbReference type="Proteomes" id="UP001498398"/>
    </source>
</evidence>
<name>A0ABR1JPM3_9AGAR</name>
<keyword evidence="2" id="KW-1185">Reference proteome</keyword>
<evidence type="ECO:0000313" key="1">
    <source>
        <dbReference type="EMBL" id="KAK7464797.1"/>
    </source>
</evidence>
<proteinExistence type="predicted"/>
<dbReference type="EMBL" id="JBANRG010000007">
    <property type="protein sequence ID" value="KAK7464797.1"/>
    <property type="molecule type" value="Genomic_DNA"/>
</dbReference>
<gene>
    <name evidence="1" type="ORF">VKT23_006004</name>
</gene>
<dbReference type="Proteomes" id="UP001498398">
    <property type="component" value="Unassembled WGS sequence"/>
</dbReference>
<accession>A0ABR1JPM3</accession>
<organism evidence="1 2">
    <name type="scientific">Marasmiellus scandens</name>
    <dbReference type="NCBI Taxonomy" id="2682957"/>
    <lineage>
        <taxon>Eukaryota</taxon>
        <taxon>Fungi</taxon>
        <taxon>Dikarya</taxon>
        <taxon>Basidiomycota</taxon>
        <taxon>Agaricomycotina</taxon>
        <taxon>Agaricomycetes</taxon>
        <taxon>Agaricomycetidae</taxon>
        <taxon>Agaricales</taxon>
        <taxon>Marasmiineae</taxon>
        <taxon>Omphalotaceae</taxon>
        <taxon>Marasmiellus</taxon>
    </lineage>
</organism>
<reference evidence="1 2" key="1">
    <citation type="submission" date="2024-01" db="EMBL/GenBank/DDBJ databases">
        <title>A draft genome for the cacao thread blight pathogen Marasmiellus scandens.</title>
        <authorList>
            <person name="Baruah I.K."/>
            <person name="Leung J."/>
            <person name="Bukari Y."/>
            <person name="Amoako-Attah I."/>
            <person name="Meinhardt L.W."/>
            <person name="Bailey B.A."/>
            <person name="Cohen S.P."/>
        </authorList>
    </citation>
    <scope>NUCLEOTIDE SEQUENCE [LARGE SCALE GENOMIC DNA]</scope>
    <source>
        <strain evidence="1 2">GH-19</strain>
    </source>
</reference>
<sequence>MASLERSTLQQSEAAQSSTTLMLESETDFDMFAHFELLIPNSVMSTNVFFAFITARSTEFTGAAFSNDHEEYYGEVLRWVEVYVANKRLVPGQSTAIDMDGKVEAKKNNIGSILRVARMSSKSCLIDNLPLIGGMREFLSLSAVYYLIPTHAKLTR</sequence>
<comment type="caution">
    <text evidence="1">The sequence shown here is derived from an EMBL/GenBank/DDBJ whole genome shotgun (WGS) entry which is preliminary data.</text>
</comment>
<protein>
    <submittedName>
        <fullName evidence="1">Uncharacterized protein</fullName>
    </submittedName>
</protein>